<dbReference type="EMBL" id="CP060790">
    <property type="protein sequence ID" value="QNP61146.1"/>
    <property type="molecule type" value="Genomic_DNA"/>
</dbReference>
<comment type="catalytic activity">
    <reaction evidence="6">
        <text>Couples ATP hydrolysis with the unwinding of duplex DNA by translocating in the 3'-5' direction.</text>
        <dbReference type="EC" id="5.6.2.4"/>
    </reaction>
</comment>
<evidence type="ECO:0000256" key="2">
    <source>
        <dbReference type="ARBA" id="ARBA00022801"/>
    </source>
</evidence>
<name>A0A7H0HKT0_9BURK</name>
<evidence type="ECO:0000256" key="5">
    <source>
        <dbReference type="ARBA" id="ARBA00023235"/>
    </source>
</evidence>
<dbReference type="SUPFAM" id="SSF52540">
    <property type="entry name" value="P-loop containing nucleoside triphosphate hydrolases"/>
    <property type="match status" value="1"/>
</dbReference>
<dbReference type="PROSITE" id="PS51198">
    <property type="entry name" value="UVRD_HELICASE_ATP_BIND"/>
    <property type="match status" value="1"/>
</dbReference>
<dbReference type="Pfam" id="PF13361">
    <property type="entry name" value="UvrD_C"/>
    <property type="match status" value="1"/>
</dbReference>
<keyword evidence="2 9" id="KW-0378">Hydrolase</keyword>
<accession>A0A7H0HKT0</accession>
<dbReference type="GO" id="GO:0003677">
    <property type="term" value="F:DNA binding"/>
    <property type="evidence" value="ECO:0007669"/>
    <property type="project" value="InterPro"/>
</dbReference>
<evidence type="ECO:0000259" key="10">
    <source>
        <dbReference type="PROSITE" id="PS51198"/>
    </source>
</evidence>
<dbReference type="PANTHER" id="PTHR11070">
    <property type="entry name" value="UVRD / RECB / PCRA DNA HELICASE FAMILY MEMBER"/>
    <property type="match status" value="1"/>
</dbReference>
<dbReference type="GO" id="GO:0043138">
    <property type="term" value="F:3'-5' DNA helicase activity"/>
    <property type="evidence" value="ECO:0007669"/>
    <property type="project" value="UniProtKB-EC"/>
</dbReference>
<evidence type="ECO:0000256" key="4">
    <source>
        <dbReference type="ARBA" id="ARBA00022840"/>
    </source>
</evidence>
<dbReference type="GO" id="GO:0000725">
    <property type="term" value="P:recombinational repair"/>
    <property type="evidence" value="ECO:0007669"/>
    <property type="project" value="TreeGrafter"/>
</dbReference>
<feature type="domain" description="UvrD-like helicase ATP-binding" evidence="10">
    <location>
        <begin position="8"/>
        <end position="280"/>
    </location>
</feature>
<feature type="binding site" evidence="9">
    <location>
        <begin position="29"/>
        <end position="36"/>
    </location>
    <ligand>
        <name>ATP</name>
        <dbReference type="ChEBI" id="CHEBI:30616"/>
    </ligand>
</feature>
<dbReference type="RefSeq" id="WP_187738122.1">
    <property type="nucleotide sequence ID" value="NZ_CP060790.1"/>
</dbReference>
<dbReference type="Gene3D" id="3.40.50.300">
    <property type="entry name" value="P-loop containing nucleotide triphosphate hydrolases"/>
    <property type="match status" value="2"/>
</dbReference>
<dbReference type="InterPro" id="IPR014017">
    <property type="entry name" value="DNA_helicase_UvrD-like_C"/>
</dbReference>
<evidence type="ECO:0000256" key="7">
    <source>
        <dbReference type="ARBA" id="ARBA00034808"/>
    </source>
</evidence>
<protein>
    <recommendedName>
        <fullName evidence="7">DNA 3'-5' helicase</fullName>
        <ecNumber evidence="7">5.6.2.4</ecNumber>
    </recommendedName>
</protein>
<dbReference type="EC" id="5.6.2.4" evidence="7"/>
<evidence type="ECO:0000313" key="11">
    <source>
        <dbReference type="EMBL" id="QNP61146.1"/>
    </source>
</evidence>
<dbReference type="InterPro" id="IPR014016">
    <property type="entry name" value="UvrD-like_ATP-bd"/>
</dbReference>
<dbReference type="GO" id="GO:0016787">
    <property type="term" value="F:hydrolase activity"/>
    <property type="evidence" value="ECO:0007669"/>
    <property type="project" value="UniProtKB-UniRule"/>
</dbReference>
<keyword evidence="4 9" id="KW-0067">ATP-binding</keyword>
<reference evidence="11 12" key="1">
    <citation type="submission" date="2020-08" db="EMBL/GenBank/DDBJ databases">
        <title>Genome sequence of Acidovorax monticola KACC 19171T.</title>
        <authorList>
            <person name="Hyun D.-W."/>
            <person name="Bae J.-W."/>
        </authorList>
    </citation>
    <scope>NUCLEOTIDE SEQUENCE [LARGE SCALE GENOMIC DNA]</scope>
    <source>
        <strain evidence="11 12">KACC 19171</strain>
    </source>
</reference>
<dbReference type="Proteomes" id="UP000516057">
    <property type="component" value="Chromosome"/>
</dbReference>
<dbReference type="Pfam" id="PF00580">
    <property type="entry name" value="UvrD-helicase"/>
    <property type="match status" value="1"/>
</dbReference>
<gene>
    <name evidence="11" type="ORF">H9L24_10725</name>
</gene>
<sequence length="466" mass="52061">MKKLAVIHATGEQLPIISQNRLGVEVICGAAGSGKTSTALLRLRSLCYMYLARHERVGNKSPVKILVLTFNRTLSGYVSALAQSQIDRGLNVEVEISTFAKWAIEKLGRPRVVEDATDRLRPLVASIGNLTEKYAISEVDYAMGRFTPGNLEEYLNSERTGRGNQPRVDKNLRKKLLDEVIKPYQKALTDSEQLDWNLLAVSMAQEIDPIGYEVVIVDESQDFSANQLRAIKKHLAPEHTVTFVIDTVQRIYARGFTWIEAGFDVRPERSHRLEVNHRNTAQIAALAAGILNGINVEGEGALPNLKTTKTAGALPVVLAGYYRDQINWAVNFIKQNIDLTQESVAFLKPLGGKWFAYMKQHLNDSRIPFVEITRESEWPEGTENVALSTFHSAKGLEFDYVFILGLSHESTPHGDEEHDDQLLVLRRLLAVAVARARKHVVIGYKPGEESNLMQFFPVGTFTAINV</sequence>
<dbReference type="GO" id="GO:0005829">
    <property type="term" value="C:cytosol"/>
    <property type="evidence" value="ECO:0007669"/>
    <property type="project" value="TreeGrafter"/>
</dbReference>
<organism evidence="11 12">
    <name type="scientific">Paenacidovorax monticola</name>
    <dbReference type="NCBI Taxonomy" id="1926868"/>
    <lineage>
        <taxon>Bacteria</taxon>
        <taxon>Pseudomonadati</taxon>
        <taxon>Pseudomonadota</taxon>
        <taxon>Betaproteobacteria</taxon>
        <taxon>Burkholderiales</taxon>
        <taxon>Comamonadaceae</taxon>
        <taxon>Paenacidovorax</taxon>
    </lineage>
</organism>
<dbReference type="InterPro" id="IPR000212">
    <property type="entry name" value="DNA_helicase_UvrD/REP"/>
</dbReference>
<dbReference type="KEGG" id="amon:H9L24_10725"/>
<keyword evidence="12" id="KW-1185">Reference proteome</keyword>
<dbReference type="InterPro" id="IPR027417">
    <property type="entry name" value="P-loop_NTPase"/>
</dbReference>
<proteinExistence type="predicted"/>
<keyword evidence="5" id="KW-0413">Isomerase</keyword>
<evidence type="ECO:0000256" key="6">
    <source>
        <dbReference type="ARBA" id="ARBA00034617"/>
    </source>
</evidence>
<evidence type="ECO:0000256" key="1">
    <source>
        <dbReference type="ARBA" id="ARBA00022741"/>
    </source>
</evidence>
<keyword evidence="3 9" id="KW-0347">Helicase</keyword>
<dbReference type="AlphaFoldDB" id="A0A7H0HKT0"/>
<evidence type="ECO:0000256" key="3">
    <source>
        <dbReference type="ARBA" id="ARBA00022806"/>
    </source>
</evidence>
<keyword evidence="1 9" id="KW-0547">Nucleotide-binding</keyword>
<evidence type="ECO:0000313" key="12">
    <source>
        <dbReference type="Proteomes" id="UP000516057"/>
    </source>
</evidence>
<dbReference type="PANTHER" id="PTHR11070:SF45">
    <property type="entry name" value="DNA 3'-5' HELICASE"/>
    <property type="match status" value="1"/>
</dbReference>
<comment type="catalytic activity">
    <reaction evidence="8">
        <text>ATP + H2O = ADP + phosphate + H(+)</text>
        <dbReference type="Rhea" id="RHEA:13065"/>
        <dbReference type="ChEBI" id="CHEBI:15377"/>
        <dbReference type="ChEBI" id="CHEBI:15378"/>
        <dbReference type="ChEBI" id="CHEBI:30616"/>
        <dbReference type="ChEBI" id="CHEBI:43474"/>
        <dbReference type="ChEBI" id="CHEBI:456216"/>
        <dbReference type="EC" id="5.6.2.4"/>
    </reaction>
</comment>
<evidence type="ECO:0000256" key="8">
    <source>
        <dbReference type="ARBA" id="ARBA00048988"/>
    </source>
</evidence>
<evidence type="ECO:0000256" key="9">
    <source>
        <dbReference type="PROSITE-ProRule" id="PRU00560"/>
    </source>
</evidence>
<dbReference type="GO" id="GO:0005524">
    <property type="term" value="F:ATP binding"/>
    <property type="evidence" value="ECO:0007669"/>
    <property type="project" value="UniProtKB-UniRule"/>
</dbReference>